<feature type="transmembrane region" description="Helical" evidence="2">
    <location>
        <begin position="138"/>
        <end position="160"/>
    </location>
</feature>
<protein>
    <submittedName>
        <fullName evidence="3">Uncharacterized protein</fullName>
    </submittedName>
</protein>
<evidence type="ECO:0000256" key="2">
    <source>
        <dbReference type="SAM" id="Phobius"/>
    </source>
</evidence>
<dbReference type="AlphaFoldDB" id="A0A7X1IYN4"/>
<evidence type="ECO:0000313" key="3">
    <source>
        <dbReference type="EMBL" id="MBC2900991.1"/>
    </source>
</evidence>
<gene>
    <name evidence="3" type="ORF">H4N64_05110</name>
</gene>
<proteinExistence type="predicted"/>
<reference evidence="3 4" key="1">
    <citation type="submission" date="2020-08" db="EMBL/GenBank/DDBJ databases">
        <title>Streptomyces sp. PSKA01 genome sequencing and assembly.</title>
        <authorList>
            <person name="Mandal S."/>
            <person name="Maiti P.K."/>
            <person name="Das P."/>
        </authorList>
    </citation>
    <scope>NUCLEOTIDE SEQUENCE [LARGE SCALE GENOMIC DNA]</scope>
    <source>
        <strain evidence="3 4">PSKA01</strain>
    </source>
</reference>
<evidence type="ECO:0000313" key="4">
    <source>
        <dbReference type="Proteomes" id="UP000584670"/>
    </source>
</evidence>
<sequence>MTAEHDGIDALMAAITDEPLPDGADDAYLAEHRSASADIAALRAQLDIIGRTLGGDPPKPAPAPVPVRACVTSPAGRATSGTHSPRGGTRSRVAEPPTWLRHEGAPAPCDRTHQTPRADPAGDVTQALRPVRRRAFRLALGSLAAAAAATVMVGFGWLVAQSDMGSGSADSASGSAEKAQSDSAGGVLFGSPRYLACAYLVAEGEVSSAEPVAADPELVRVSVDLSHVYKPEKPGPKKGDDLGYVIDKNTAPGLRAGDHVLFGVPEKGASPDMWVIGETAVAQERNRINGSLPESRSLNCG</sequence>
<dbReference type="RefSeq" id="WP_186280891.1">
    <property type="nucleotide sequence ID" value="NZ_JACMSF010000004.1"/>
</dbReference>
<keyword evidence="2" id="KW-0812">Transmembrane</keyword>
<feature type="region of interest" description="Disordered" evidence="1">
    <location>
        <begin position="73"/>
        <end position="97"/>
    </location>
</feature>
<dbReference type="Proteomes" id="UP000584670">
    <property type="component" value="Unassembled WGS sequence"/>
</dbReference>
<evidence type="ECO:0000256" key="1">
    <source>
        <dbReference type="SAM" id="MobiDB-lite"/>
    </source>
</evidence>
<keyword evidence="2" id="KW-0472">Membrane</keyword>
<dbReference type="EMBL" id="JACMSF010000004">
    <property type="protein sequence ID" value="MBC2900991.1"/>
    <property type="molecule type" value="Genomic_DNA"/>
</dbReference>
<keyword evidence="2" id="KW-1133">Transmembrane helix</keyword>
<organism evidence="3 4">
    <name type="scientific">Streptomyces cupreus</name>
    <dbReference type="NCBI Taxonomy" id="2759956"/>
    <lineage>
        <taxon>Bacteria</taxon>
        <taxon>Bacillati</taxon>
        <taxon>Actinomycetota</taxon>
        <taxon>Actinomycetes</taxon>
        <taxon>Kitasatosporales</taxon>
        <taxon>Streptomycetaceae</taxon>
        <taxon>Streptomyces</taxon>
    </lineage>
</organism>
<keyword evidence="4" id="KW-1185">Reference proteome</keyword>
<comment type="caution">
    <text evidence="3">The sequence shown here is derived from an EMBL/GenBank/DDBJ whole genome shotgun (WGS) entry which is preliminary data.</text>
</comment>
<name>A0A7X1IYN4_9ACTN</name>
<accession>A0A7X1IYN4</accession>